<evidence type="ECO:0000256" key="1">
    <source>
        <dbReference type="SAM" id="MobiDB-lite"/>
    </source>
</evidence>
<organism evidence="3 4">
    <name type="scientific">Parastrongyloides trichosuri</name>
    <name type="common">Possum-specific nematode worm</name>
    <dbReference type="NCBI Taxonomy" id="131310"/>
    <lineage>
        <taxon>Eukaryota</taxon>
        <taxon>Metazoa</taxon>
        <taxon>Ecdysozoa</taxon>
        <taxon>Nematoda</taxon>
        <taxon>Chromadorea</taxon>
        <taxon>Rhabditida</taxon>
        <taxon>Tylenchina</taxon>
        <taxon>Panagrolaimomorpha</taxon>
        <taxon>Strongyloidoidea</taxon>
        <taxon>Strongyloididae</taxon>
        <taxon>Parastrongyloides</taxon>
    </lineage>
</organism>
<keyword evidence="2" id="KW-0812">Transmembrane</keyword>
<dbReference type="Proteomes" id="UP000038045">
    <property type="component" value="Unplaced"/>
</dbReference>
<reference evidence="4" key="1">
    <citation type="submission" date="2017-02" db="UniProtKB">
        <authorList>
            <consortium name="WormBaseParasite"/>
        </authorList>
    </citation>
    <scope>IDENTIFICATION</scope>
</reference>
<evidence type="ECO:0000313" key="4">
    <source>
        <dbReference type="WBParaSite" id="PTRK_0001332000.1"/>
    </source>
</evidence>
<name>A0A0N4ZXA6_PARTI</name>
<dbReference type="AlphaFoldDB" id="A0A0N4ZXA6"/>
<evidence type="ECO:0000313" key="3">
    <source>
        <dbReference type="Proteomes" id="UP000038045"/>
    </source>
</evidence>
<keyword evidence="2" id="KW-1133">Transmembrane helix</keyword>
<evidence type="ECO:0000256" key="2">
    <source>
        <dbReference type="SAM" id="Phobius"/>
    </source>
</evidence>
<feature type="transmembrane region" description="Helical" evidence="2">
    <location>
        <begin position="25"/>
        <end position="54"/>
    </location>
</feature>
<feature type="region of interest" description="Disordered" evidence="1">
    <location>
        <begin position="246"/>
        <end position="294"/>
    </location>
</feature>
<keyword evidence="3" id="KW-1185">Reference proteome</keyword>
<dbReference type="PANTHER" id="PTHR21780:SF0">
    <property type="entry name" value="TRANSMEMBRANE PROTEIN 209"/>
    <property type="match status" value="1"/>
</dbReference>
<sequence length="575" mass="66437">MIEWYYYGWITNDWLPRFILNWPKFLYYARGLICTVATSISITILVDLIVSYVIPSTSFYKTFRDFISVEKEINTSKENIHRMSHLVNLSTESIEGHTNYEDDHLYNIEMTPGFEKFSRNFEVKRKSSNSNINNTSQEYDPSELSGLNLSSIRNTSQSYVAPRHSLLTRPTESVYTLDQLEEFLNCSQKSNIQQIDFSDNFSEGYPSRNLGIQKDGLNGINNFAALTKNVAGASKILFQYQKERKENGYGSSHEDPTTSVLGKQAPRKKSPSSIRPSISSVKIPRNRGTRQNPNIYNLDETLKMYKLSFSDLCRCEGKLRIWIKQTILKPLLERIESANAQFLKDFPGHHLKIGDNSVETFQYLVSSKPEIFRNSDLGYVLPFLKVCQDQEYLIKRLNELATDYSLKNYLWKVIEKASTGDVIRLLTNNKSTACVDDTTSSTEKKFAPPKRASDTEILLHMFLTYLDHVLTSNPFAGYKTVDMPFSAIYFLKTPDEPSVVHRAYSSFYLHLDKLNPVHMRLVINGGEEIMDLGTDQNNFFRTIVIFIQHCYLYNNRMIDKIRLNDESLQWKRIIV</sequence>
<feature type="compositionally biased region" description="Low complexity" evidence="1">
    <location>
        <begin position="271"/>
        <end position="283"/>
    </location>
</feature>
<feature type="compositionally biased region" description="Basic and acidic residues" evidence="1">
    <location>
        <begin position="246"/>
        <end position="256"/>
    </location>
</feature>
<dbReference type="Pfam" id="PF09786">
    <property type="entry name" value="CytochromB561_N"/>
    <property type="match status" value="1"/>
</dbReference>
<dbReference type="STRING" id="131310.A0A0N4ZXA6"/>
<accession>A0A0N4ZXA6</accession>
<protein>
    <submittedName>
        <fullName evidence="4">Transmembrane protein 209</fullName>
    </submittedName>
</protein>
<proteinExistence type="predicted"/>
<dbReference type="WBParaSite" id="PTRK_0001332000.1">
    <property type="protein sequence ID" value="PTRK_0001332000.1"/>
    <property type="gene ID" value="PTRK_0001332000"/>
</dbReference>
<dbReference type="InterPro" id="IPR019176">
    <property type="entry name" value="Cytochrome_B561-rel"/>
</dbReference>
<dbReference type="PANTHER" id="PTHR21780">
    <property type="entry name" value="TRANSMEMBRANE PROTEIN 209"/>
    <property type="match status" value="1"/>
</dbReference>
<dbReference type="GO" id="GO:0016020">
    <property type="term" value="C:membrane"/>
    <property type="evidence" value="ECO:0007669"/>
    <property type="project" value="TreeGrafter"/>
</dbReference>
<keyword evidence="2" id="KW-0472">Membrane</keyword>